<feature type="transmembrane region" description="Helical" evidence="1">
    <location>
        <begin position="388"/>
        <end position="408"/>
    </location>
</feature>
<keyword evidence="1" id="KW-0472">Membrane</keyword>
<protein>
    <submittedName>
        <fullName evidence="2">GntP family permease</fullName>
    </submittedName>
</protein>
<reference evidence="2 3" key="1">
    <citation type="submission" date="2021-11" db="EMBL/GenBank/DDBJ databases">
        <title>Aliifidinibius sp. nov., a new bacterium isolated from saline soil.</title>
        <authorList>
            <person name="Galisteo C."/>
            <person name="De La Haba R."/>
            <person name="Sanchez-Porro C."/>
            <person name="Ventosa A."/>
        </authorList>
    </citation>
    <scope>NUCLEOTIDE SEQUENCE [LARGE SCALE GENOMIC DNA]</scope>
    <source>
        <strain evidence="2 3">KACC 190600</strain>
    </source>
</reference>
<gene>
    <name evidence="2" type="ORF">LQ318_10505</name>
</gene>
<evidence type="ECO:0000256" key="1">
    <source>
        <dbReference type="SAM" id="Phobius"/>
    </source>
</evidence>
<feature type="transmembrane region" description="Helical" evidence="1">
    <location>
        <begin position="265"/>
        <end position="288"/>
    </location>
</feature>
<dbReference type="Proteomes" id="UP001207337">
    <property type="component" value="Unassembled WGS sequence"/>
</dbReference>
<dbReference type="RefSeq" id="WP_265789932.1">
    <property type="nucleotide sequence ID" value="NZ_BAABRS010000002.1"/>
</dbReference>
<proteinExistence type="predicted"/>
<feature type="transmembrane region" description="Helical" evidence="1">
    <location>
        <begin position="140"/>
        <end position="158"/>
    </location>
</feature>
<evidence type="ECO:0000313" key="3">
    <source>
        <dbReference type="Proteomes" id="UP001207337"/>
    </source>
</evidence>
<keyword evidence="1" id="KW-1133">Transmembrane helix</keyword>
<feature type="transmembrane region" description="Helical" evidence="1">
    <location>
        <begin position="6"/>
        <end position="22"/>
    </location>
</feature>
<dbReference type="EMBL" id="JAJNDC010000002">
    <property type="protein sequence ID" value="MCW9713338.1"/>
    <property type="molecule type" value="Genomic_DNA"/>
</dbReference>
<keyword evidence="3" id="KW-1185">Reference proteome</keyword>
<comment type="caution">
    <text evidence="2">The sequence shown here is derived from an EMBL/GenBank/DDBJ whole genome shotgun (WGS) entry which is preliminary data.</text>
</comment>
<dbReference type="PANTHER" id="PTHR30354">
    <property type="entry name" value="GNT FAMILY GLUCONATE TRANSPORTER"/>
    <property type="match status" value="1"/>
</dbReference>
<dbReference type="Pfam" id="PF02447">
    <property type="entry name" value="GntP_permease"/>
    <property type="match status" value="1"/>
</dbReference>
<feature type="transmembrane region" description="Helical" evidence="1">
    <location>
        <begin position="29"/>
        <end position="47"/>
    </location>
</feature>
<dbReference type="PANTHER" id="PTHR30354:SF11">
    <property type="entry name" value="PERMEASE"/>
    <property type="match status" value="1"/>
</dbReference>
<keyword evidence="1" id="KW-0812">Transmembrane</keyword>
<name>A0ABT3PZN8_9BACT</name>
<organism evidence="2 3">
    <name type="scientific">Fodinibius salicampi</name>
    <dbReference type="NCBI Taxonomy" id="1920655"/>
    <lineage>
        <taxon>Bacteria</taxon>
        <taxon>Pseudomonadati</taxon>
        <taxon>Balneolota</taxon>
        <taxon>Balneolia</taxon>
        <taxon>Balneolales</taxon>
        <taxon>Balneolaceae</taxon>
        <taxon>Fodinibius</taxon>
    </lineage>
</organism>
<feature type="transmembrane region" description="Helical" evidence="1">
    <location>
        <begin position="429"/>
        <end position="452"/>
    </location>
</feature>
<sequence>MQGYLLIGLLIAAILFIVYSTAKVKLHPFLALLLACFGVGLLSGLPADETITAITEGFGGTLGSIGIVIAAGTIIGSLLEKSGGTIVIANLIIGWLGKARSALAMSITGAIVSIPVYCDSGFVILSSLNRSLASKTKQSLALYAVALSMGLYATHVFVPPTPGPIAAAGTLNADIGTVILLGITVTIPVIFVTYLFAFTMGNRIYIDPDDMPTADKENMSSFHKTVDDANLPGTTAALLPILIPMLLIAFGSIADLPAEPFGDGWITAAILFLGDPNTALIIGVLLAFGTVPKRGPEVYGDWVGKGLKSAGVIILITGAGGAFGNVLRATDIGSFLGESLAAWNLGILLPFIIAAALKTAQGSSTVSIITTASIIVPMLPAIGLAEGLAPALVTLAIGAGAMTVSHANDSYFWVVSQFSGMDVTQAYRLQTLGSAVAGVTGITVVFILSLFLL</sequence>
<feature type="transmembrane region" description="Helical" evidence="1">
    <location>
        <begin position="309"/>
        <end position="328"/>
    </location>
</feature>
<dbReference type="InterPro" id="IPR003474">
    <property type="entry name" value="Glcn_transporter"/>
</dbReference>
<feature type="transmembrane region" description="Helical" evidence="1">
    <location>
        <begin position="178"/>
        <end position="197"/>
    </location>
</feature>
<feature type="transmembrane region" description="Helical" evidence="1">
    <location>
        <begin position="103"/>
        <end position="128"/>
    </location>
</feature>
<evidence type="ECO:0000313" key="2">
    <source>
        <dbReference type="EMBL" id="MCW9713338.1"/>
    </source>
</evidence>
<accession>A0ABT3PZN8</accession>
<feature type="transmembrane region" description="Helical" evidence="1">
    <location>
        <begin position="53"/>
        <end position="71"/>
    </location>
</feature>
<dbReference type="PIRSF" id="PIRSF002746">
    <property type="entry name" value="Gluconate_transporter"/>
    <property type="match status" value="1"/>
</dbReference>
<feature type="transmembrane region" description="Helical" evidence="1">
    <location>
        <begin position="229"/>
        <end position="253"/>
    </location>
</feature>